<protein>
    <submittedName>
        <fullName evidence="2">Uncharacterized protein</fullName>
    </submittedName>
</protein>
<reference evidence="2 3" key="1">
    <citation type="submission" date="2024-10" db="EMBL/GenBank/DDBJ databases">
        <title>Updated reference genomes for cyclostephanoid diatoms.</title>
        <authorList>
            <person name="Roberts W.R."/>
            <person name="Alverson A.J."/>
        </authorList>
    </citation>
    <scope>NUCLEOTIDE SEQUENCE [LARGE SCALE GENOMIC DNA]</scope>
    <source>
        <strain evidence="2 3">AJA228-03</strain>
    </source>
</reference>
<feature type="region of interest" description="Disordered" evidence="1">
    <location>
        <begin position="283"/>
        <end position="312"/>
    </location>
</feature>
<organism evidence="2 3">
    <name type="scientific">Cyclostephanos tholiformis</name>
    <dbReference type="NCBI Taxonomy" id="382380"/>
    <lineage>
        <taxon>Eukaryota</taxon>
        <taxon>Sar</taxon>
        <taxon>Stramenopiles</taxon>
        <taxon>Ochrophyta</taxon>
        <taxon>Bacillariophyta</taxon>
        <taxon>Coscinodiscophyceae</taxon>
        <taxon>Thalassiosirophycidae</taxon>
        <taxon>Stephanodiscales</taxon>
        <taxon>Stephanodiscaceae</taxon>
        <taxon>Cyclostephanos</taxon>
    </lineage>
</organism>
<gene>
    <name evidence="2" type="ORF">ACHAXA_003685</name>
</gene>
<comment type="caution">
    <text evidence="2">The sequence shown here is derived from an EMBL/GenBank/DDBJ whole genome shotgun (WGS) entry which is preliminary data.</text>
</comment>
<dbReference type="AlphaFoldDB" id="A0ABD3SPR4"/>
<proteinExistence type="predicted"/>
<dbReference type="EMBL" id="JALLPB020000023">
    <property type="protein sequence ID" value="KAL3826361.1"/>
    <property type="molecule type" value="Genomic_DNA"/>
</dbReference>
<evidence type="ECO:0000313" key="2">
    <source>
        <dbReference type="EMBL" id="KAL3826361.1"/>
    </source>
</evidence>
<sequence length="658" mass="72340">MPTLRYQNDGFTINDETPSTIAMNNEPTKVSIPLSPHVKATSSFLAGELQFTKLNNPPQDGQPQAVGGARNNTHAQFNNRKNTHEHFNNNGECHLFTEAFVTPSATQEAHFTRTVKIAKPWTLKGTKPASSHARKLPTRKRVLLTQKSTTGSGANHPAACSSEQTEAVPEGINAQSIPSTMQLKCAQTSSSRARKLPTKKMREGDGAKSPAAFATEFVESSLRGGNNNIFLTHSKQPPIVHGWVGTATSLIDNRQSKKTASKKMGLMTLDPQNNDEHIIQKRKKAKTAKSVDMDTHGGGVKSSSASREEQSKLFSNETDIEDMQIKNAVNDVICTVADELHHCAFLFELTNRPIISSEMEGGSNKKIFVAPNTTHCSSEISDGETSLAAMKHCATSHSLGLPQGFSAETSKAPPTPQVGSDSYPSGINNIIEAVRRFVMEVYCPFLLSAGQSMKKKSPNVDRIRLSTLLALREMLIMNASTLFKFSTLKSPSERLYLSHVFANAIVRNTAKRLQSHAAQGKFFADFIQATHNYDAKTKDFQFSLSRADARSVYVHQGGKQVDPEETTLAKIGFNFARERHPLLRYNRLHVKESCDALVKYGRPLACAVPTACAAFYIESDTGVTADKGDNETKNLESFKRLLRDKHKGRRDVITEHGK</sequence>
<feature type="region of interest" description="Disordered" evidence="1">
    <location>
        <begin position="187"/>
        <end position="208"/>
    </location>
</feature>
<accession>A0ABD3SPR4</accession>
<dbReference type="Proteomes" id="UP001530377">
    <property type="component" value="Unassembled WGS sequence"/>
</dbReference>
<evidence type="ECO:0000256" key="1">
    <source>
        <dbReference type="SAM" id="MobiDB-lite"/>
    </source>
</evidence>
<feature type="region of interest" description="Disordered" evidence="1">
    <location>
        <begin position="56"/>
        <end position="75"/>
    </location>
</feature>
<keyword evidence="3" id="KW-1185">Reference proteome</keyword>
<evidence type="ECO:0000313" key="3">
    <source>
        <dbReference type="Proteomes" id="UP001530377"/>
    </source>
</evidence>
<name>A0ABD3SPR4_9STRA</name>